<organism evidence="13 14">
    <name type="scientific">Gryllus longicercus</name>
    <dbReference type="NCBI Taxonomy" id="2509291"/>
    <lineage>
        <taxon>Eukaryota</taxon>
        <taxon>Metazoa</taxon>
        <taxon>Ecdysozoa</taxon>
        <taxon>Arthropoda</taxon>
        <taxon>Hexapoda</taxon>
        <taxon>Insecta</taxon>
        <taxon>Pterygota</taxon>
        <taxon>Neoptera</taxon>
        <taxon>Polyneoptera</taxon>
        <taxon>Orthoptera</taxon>
        <taxon>Ensifera</taxon>
        <taxon>Gryllidea</taxon>
        <taxon>Grylloidea</taxon>
        <taxon>Gryllidae</taxon>
        <taxon>Gryllinae</taxon>
        <taxon>Gryllus</taxon>
    </lineage>
</organism>
<dbReference type="Pfam" id="PF23541">
    <property type="entry name" value="CRF-BP_C"/>
    <property type="match status" value="1"/>
</dbReference>
<dbReference type="PANTHER" id="PTHR10278:SF0">
    <property type="entry name" value="CORTICOTROPIN-RELEASING FACTOR-BINDING PROTEIN"/>
    <property type="match status" value="1"/>
</dbReference>
<feature type="signal peptide" evidence="10">
    <location>
        <begin position="1"/>
        <end position="23"/>
    </location>
</feature>
<feature type="chain" id="PRO_5043038486" description="Corticotropin-releasing factor-binding protein" evidence="10">
    <location>
        <begin position="24"/>
        <end position="328"/>
    </location>
</feature>
<evidence type="ECO:0000256" key="9">
    <source>
        <dbReference type="ARBA" id="ARBA00033162"/>
    </source>
</evidence>
<comment type="similarity">
    <text evidence="2">Belongs to the CRF-binding protein family.</text>
</comment>
<feature type="domain" description="Corticotropin-releasing factor binding protein N-terminal" evidence="11">
    <location>
        <begin position="63"/>
        <end position="181"/>
    </location>
</feature>
<dbReference type="Gene3D" id="2.60.120.290">
    <property type="entry name" value="Spermadhesin, CUB domain"/>
    <property type="match status" value="1"/>
</dbReference>
<dbReference type="GO" id="GO:0051460">
    <property type="term" value="P:negative regulation of corticotropin secretion"/>
    <property type="evidence" value="ECO:0007669"/>
    <property type="project" value="TreeGrafter"/>
</dbReference>
<evidence type="ECO:0000256" key="6">
    <source>
        <dbReference type="ARBA" id="ARBA00023157"/>
    </source>
</evidence>
<dbReference type="EMBL" id="JAZDUA010000166">
    <property type="protein sequence ID" value="KAK7865767.1"/>
    <property type="molecule type" value="Genomic_DNA"/>
</dbReference>
<evidence type="ECO:0000256" key="7">
    <source>
        <dbReference type="ARBA" id="ARBA00023180"/>
    </source>
</evidence>
<keyword evidence="5 10" id="KW-0732">Signal</keyword>
<comment type="function">
    <text evidence="8">Binds CRF and inactivates it. May prevent inappropriate pituitary-adrenal stimulation in pregnancy.</text>
</comment>
<dbReference type="InterPro" id="IPR008435">
    <property type="entry name" value="CRF-bd"/>
</dbReference>
<evidence type="ECO:0000256" key="5">
    <source>
        <dbReference type="ARBA" id="ARBA00022729"/>
    </source>
</evidence>
<dbReference type="PANTHER" id="PTHR10278">
    <property type="entry name" value="CORTICOTROPIN-RELEASING FACTOR-BINDING PROTEIN"/>
    <property type="match status" value="1"/>
</dbReference>
<keyword evidence="6" id="KW-1015">Disulfide bond</keyword>
<sequence>MSRSLVLLVPWLALLVHAVAVAALPAQPPPAPALRQVLGALGLAGGAALARTKRSEEPFHIIKDCITVTSEEGEFFHKAADDEGAVCGVYFLTDPDRVIELHFDYLDVPCDKGGLVSFVDGWELNRQFFPSPEDHPKPLHLRYREFCGQRRVKEIFTSSQNAALVQFRVPSRARGFSFTVRFLKNSTPCNILLEGTSDVYTLRNYGKHVNCSLTTLFPANVKVLQLSVGMASAKRNLELETGTIHRCEKRGMPDYVELGGAEGLDTSQLNVADSICGTDSKPGSTVETILCGVSAVRLVSSGEFDNAVTVAVRQASEDDIDAASVVCM</sequence>
<dbReference type="InterPro" id="IPR035914">
    <property type="entry name" value="Sperma_CUB_dom_sf"/>
</dbReference>
<dbReference type="InterPro" id="IPR056178">
    <property type="entry name" value="CRF-BP_C"/>
</dbReference>
<evidence type="ECO:0000256" key="3">
    <source>
        <dbReference type="ARBA" id="ARBA00015713"/>
    </source>
</evidence>
<dbReference type="AlphaFoldDB" id="A0AAN9Z7K4"/>
<dbReference type="SUPFAM" id="SSF49854">
    <property type="entry name" value="Spermadhesin, CUB domain"/>
    <property type="match status" value="1"/>
</dbReference>
<evidence type="ECO:0000256" key="1">
    <source>
        <dbReference type="ARBA" id="ARBA00004613"/>
    </source>
</evidence>
<keyword evidence="14" id="KW-1185">Reference proteome</keyword>
<evidence type="ECO:0000256" key="10">
    <source>
        <dbReference type="SAM" id="SignalP"/>
    </source>
</evidence>
<evidence type="ECO:0000259" key="12">
    <source>
        <dbReference type="Pfam" id="PF23541"/>
    </source>
</evidence>
<comment type="subcellular location">
    <subcellularLocation>
        <location evidence="1">Secreted</location>
    </subcellularLocation>
</comment>
<evidence type="ECO:0000313" key="14">
    <source>
        <dbReference type="Proteomes" id="UP001378592"/>
    </source>
</evidence>
<dbReference type="GO" id="GO:0005615">
    <property type="term" value="C:extracellular space"/>
    <property type="evidence" value="ECO:0007669"/>
    <property type="project" value="TreeGrafter"/>
</dbReference>
<dbReference type="InterPro" id="IPR056177">
    <property type="entry name" value="CRF-BP_N"/>
</dbReference>
<keyword evidence="7" id="KW-0325">Glycoprotein</keyword>
<dbReference type="GO" id="GO:0009755">
    <property type="term" value="P:hormone-mediated signaling pathway"/>
    <property type="evidence" value="ECO:0007669"/>
    <property type="project" value="TreeGrafter"/>
</dbReference>
<comment type="caution">
    <text evidence="13">The sequence shown here is derived from an EMBL/GenBank/DDBJ whole genome shotgun (WGS) entry which is preliminary data.</text>
</comment>
<keyword evidence="4" id="KW-0964">Secreted</keyword>
<evidence type="ECO:0000256" key="8">
    <source>
        <dbReference type="ARBA" id="ARBA00024997"/>
    </source>
</evidence>
<accession>A0AAN9Z7K4</accession>
<evidence type="ECO:0000259" key="11">
    <source>
        <dbReference type="Pfam" id="PF05428"/>
    </source>
</evidence>
<feature type="domain" description="Corticotropin-releasing factor binding protein C-terminal" evidence="12">
    <location>
        <begin position="197"/>
        <end position="320"/>
    </location>
</feature>
<dbReference type="Pfam" id="PF05428">
    <property type="entry name" value="CRF-BP_N"/>
    <property type="match status" value="1"/>
</dbReference>
<evidence type="ECO:0000256" key="4">
    <source>
        <dbReference type="ARBA" id="ARBA00022525"/>
    </source>
</evidence>
<name>A0AAN9Z7K4_9ORTH</name>
<dbReference type="Proteomes" id="UP001378592">
    <property type="component" value="Unassembled WGS sequence"/>
</dbReference>
<reference evidence="13 14" key="1">
    <citation type="submission" date="2024-03" db="EMBL/GenBank/DDBJ databases">
        <title>The genome assembly and annotation of the cricket Gryllus longicercus Weissman &amp; Gray.</title>
        <authorList>
            <person name="Szrajer S."/>
            <person name="Gray D."/>
            <person name="Ylla G."/>
        </authorList>
    </citation>
    <scope>NUCLEOTIDE SEQUENCE [LARGE SCALE GENOMIC DNA]</scope>
    <source>
        <strain evidence="13">DAG 2021-001</strain>
        <tissue evidence="13">Whole body minus gut</tissue>
    </source>
</reference>
<evidence type="ECO:0000256" key="2">
    <source>
        <dbReference type="ARBA" id="ARBA00008313"/>
    </source>
</evidence>
<evidence type="ECO:0000313" key="13">
    <source>
        <dbReference type="EMBL" id="KAK7865767.1"/>
    </source>
</evidence>
<gene>
    <name evidence="13" type="ORF">R5R35_002095</name>
</gene>
<dbReference type="GO" id="GO:0051424">
    <property type="term" value="F:corticotropin-releasing hormone binding"/>
    <property type="evidence" value="ECO:0007669"/>
    <property type="project" value="InterPro"/>
</dbReference>
<proteinExistence type="inferred from homology"/>
<protein>
    <recommendedName>
        <fullName evidence="3">Corticotropin-releasing factor-binding protein</fullName>
    </recommendedName>
    <alternativeName>
        <fullName evidence="9">Corticotropin-releasing hormone-binding protein</fullName>
    </alternativeName>
</protein>